<feature type="compositionally biased region" description="Low complexity" evidence="1">
    <location>
        <begin position="479"/>
        <end position="495"/>
    </location>
</feature>
<evidence type="ECO:0000256" key="1">
    <source>
        <dbReference type="SAM" id="MobiDB-lite"/>
    </source>
</evidence>
<feature type="region of interest" description="Disordered" evidence="1">
    <location>
        <begin position="211"/>
        <end position="252"/>
    </location>
</feature>
<feature type="region of interest" description="Disordered" evidence="1">
    <location>
        <begin position="291"/>
        <end position="320"/>
    </location>
</feature>
<feature type="compositionally biased region" description="Polar residues" evidence="1">
    <location>
        <begin position="216"/>
        <end position="229"/>
    </location>
</feature>
<accession>E7RUU0</accession>
<keyword evidence="4" id="KW-1185">Reference proteome</keyword>
<dbReference type="Proteomes" id="UP000011021">
    <property type="component" value="Unassembled WGS sequence"/>
</dbReference>
<gene>
    <name evidence="3" type="ORF">HMPREF0551_0256</name>
</gene>
<comment type="caution">
    <text evidence="3">The sequence shown here is derived from an EMBL/GenBank/DDBJ whole genome shotgun (WGS) entry which is preliminary data.</text>
</comment>
<feature type="compositionally biased region" description="Polar residues" evidence="1">
    <location>
        <begin position="359"/>
        <end position="372"/>
    </location>
</feature>
<keyword evidence="2" id="KW-0732">Signal</keyword>
<organism evidence="3 4">
    <name type="scientific">Lautropia mirabilis ATCC 51599</name>
    <dbReference type="NCBI Taxonomy" id="887898"/>
    <lineage>
        <taxon>Bacteria</taxon>
        <taxon>Pseudomonadati</taxon>
        <taxon>Pseudomonadota</taxon>
        <taxon>Betaproteobacteria</taxon>
        <taxon>Burkholderiales</taxon>
        <taxon>Burkholderiaceae</taxon>
        <taxon>Lautropia</taxon>
    </lineage>
</organism>
<feature type="signal peptide" evidence="2">
    <location>
        <begin position="1"/>
        <end position="23"/>
    </location>
</feature>
<dbReference type="AlphaFoldDB" id="E7RUU0"/>
<protein>
    <submittedName>
        <fullName evidence="3">Uncharacterized protein</fullName>
    </submittedName>
</protein>
<feature type="chain" id="PRO_5003221724" evidence="2">
    <location>
        <begin position="24"/>
        <end position="654"/>
    </location>
</feature>
<evidence type="ECO:0000313" key="4">
    <source>
        <dbReference type="Proteomes" id="UP000011021"/>
    </source>
</evidence>
<evidence type="ECO:0000256" key="2">
    <source>
        <dbReference type="SAM" id="SignalP"/>
    </source>
</evidence>
<dbReference type="EMBL" id="AEQP01000001">
    <property type="protein sequence ID" value="EFV96073.1"/>
    <property type="molecule type" value="Genomic_DNA"/>
</dbReference>
<feature type="region of interest" description="Disordered" evidence="1">
    <location>
        <begin position="345"/>
        <end position="385"/>
    </location>
</feature>
<dbReference type="RefSeq" id="WP_005672080.1">
    <property type="nucleotide sequence ID" value="NZ_CP146288.1"/>
</dbReference>
<feature type="region of interest" description="Disordered" evidence="1">
    <location>
        <begin position="426"/>
        <end position="502"/>
    </location>
</feature>
<dbReference type="HOGENOM" id="CLU_419082_0_0_4"/>
<name>E7RUU0_9BURK</name>
<reference evidence="3 4" key="1">
    <citation type="submission" date="2010-12" db="EMBL/GenBank/DDBJ databases">
        <authorList>
            <person name="Muzny D."/>
            <person name="Qin X."/>
            <person name="Deng J."/>
            <person name="Jiang H."/>
            <person name="Liu Y."/>
            <person name="Qu J."/>
            <person name="Song X.-Z."/>
            <person name="Zhang L."/>
            <person name="Thornton R."/>
            <person name="Coyle M."/>
            <person name="Francisco L."/>
            <person name="Jackson L."/>
            <person name="Javaid M."/>
            <person name="Korchina V."/>
            <person name="Kovar C."/>
            <person name="Mata R."/>
            <person name="Mathew T."/>
            <person name="Ngo R."/>
            <person name="Nguyen L."/>
            <person name="Nguyen N."/>
            <person name="Okwuonu G."/>
            <person name="Ongeri F."/>
            <person name="Pham C."/>
            <person name="Simmons D."/>
            <person name="Wilczek-Boney K."/>
            <person name="Hale W."/>
            <person name="Jakkamsetti A."/>
            <person name="Pham P."/>
            <person name="Ruth R."/>
            <person name="San Lucas F."/>
            <person name="Warren J."/>
            <person name="Zhang J."/>
            <person name="Zhao Z."/>
            <person name="Zhou C."/>
            <person name="Zhu D."/>
            <person name="Lee S."/>
            <person name="Bess C."/>
            <person name="Blankenburg K."/>
            <person name="Forbes L."/>
            <person name="Fu Q."/>
            <person name="Gubbala S."/>
            <person name="Hirani K."/>
            <person name="Jayaseelan J.C."/>
            <person name="Lara F."/>
            <person name="Munidasa M."/>
            <person name="Palculict T."/>
            <person name="Patil S."/>
            <person name="Pu L.-L."/>
            <person name="Saada N."/>
            <person name="Tang L."/>
            <person name="Weissenberger G."/>
            <person name="Zhu Y."/>
            <person name="Hemphill L."/>
            <person name="Shang Y."/>
            <person name="Youmans B."/>
            <person name="Ayvaz T."/>
            <person name="Ross M."/>
            <person name="Santibanez J."/>
            <person name="Aqrawi P."/>
            <person name="Gross S."/>
            <person name="Joshi V."/>
            <person name="Fowler G."/>
            <person name="Nazareth L."/>
            <person name="Reid J."/>
            <person name="Worley K."/>
            <person name="Petrosino J."/>
            <person name="Highlander S."/>
            <person name="Gibbs R."/>
        </authorList>
    </citation>
    <scope>NUCLEOTIDE SEQUENCE [LARGE SCALE GENOMIC DNA]</scope>
    <source>
        <strain evidence="3 4">ATCC 51599</strain>
    </source>
</reference>
<sequence length="654" mass="67472">MNFPAFRLSLLTLALTCAWGAQAATARTDIARPTDFAAQSVSQGPIVCQSSKVKTCGRRVAGKLGMPAGSAPKSAYRFVEEEFLFDSGVAIFLETAVPENRNAHAGWRRRLAFRKTAEGFQLVQVGIQYRCQGGSWQKEACGSASQLVRRKTDGKGVPQAQAQAGGAAGRASSGAASAATQAGAAGAAAVTAAQAASGAGQDAPNRIVSARASAGQPAQGQDTARTTDGQDPAVRVLRSDRSDAGVRSATPVETISPNEQEAVPALDARWRPRQDAIEQDEAVTAAYDQKQRVAEAESQRHAAEQAEAARKAGTSDRAADLDALRRDEAIANRGLSEEDALVAARERQKGAAGQGASQTGSNRSGASVSGSVQGDAAGHADRKGAQSAHAAADIVAANPSISADQLKQMHAAEASLARATAGSAPGVVDAGAASSDQEGADQAQTGPAMIDHRTDARGAGAADQEPAGDGAGQRTGKEGQPAAQAGSAQGSGKASSDPDARRGWQTAVIEAAGSNHGTRVPATLPATVRTADGFAPMALSTENAAQLGKPCEQPIEMCGKQVFETLFPVQASTLAALPVNQSRRESFIYADGPVTSAVYLVTMANLPDDSIASQRIRIEFVRRGAGWVAASAGRQFKCREGELVRQQWTDRSCR</sequence>
<proteinExistence type="predicted"/>
<feature type="compositionally biased region" description="Polar residues" evidence="1">
    <location>
        <begin position="434"/>
        <end position="445"/>
    </location>
</feature>
<evidence type="ECO:0000313" key="3">
    <source>
        <dbReference type="EMBL" id="EFV96073.1"/>
    </source>
</evidence>